<gene>
    <name evidence="6" type="ORF">BaRGS_00028749</name>
</gene>
<proteinExistence type="predicted"/>
<name>A0ABD0JZD6_9CAEN</name>
<dbReference type="GO" id="GO:0046872">
    <property type="term" value="F:metal ion binding"/>
    <property type="evidence" value="ECO:0007669"/>
    <property type="project" value="UniProtKB-KW"/>
</dbReference>
<dbReference type="InterPro" id="IPR029056">
    <property type="entry name" value="Ribokinase-like"/>
</dbReference>
<dbReference type="PANTHER" id="PTHR21208:SF0">
    <property type="entry name" value="ADP-DEPENDENT GLUCOKINASE"/>
    <property type="match status" value="1"/>
</dbReference>
<keyword evidence="2" id="KW-0479">Metal-binding</keyword>
<evidence type="ECO:0000313" key="7">
    <source>
        <dbReference type="Proteomes" id="UP001519460"/>
    </source>
</evidence>
<evidence type="ECO:0000256" key="4">
    <source>
        <dbReference type="ARBA" id="ARBA00022842"/>
    </source>
</evidence>
<dbReference type="GO" id="GO:0006096">
    <property type="term" value="P:glycolytic process"/>
    <property type="evidence" value="ECO:0007669"/>
    <property type="project" value="UniProtKB-KW"/>
</dbReference>
<keyword evidence="7" id="KW-1185">Reference proteome</keyword>
<dbReference type="PROSITE" id="PS51255">
    <property type="entry name" value="ADPK"/>
    <property type="match status" value="1"/>
</dbReference>
<keyword evidence="5" id="KW-0324">Glycolysis</keyword>
<evidence type="ECO:0000256" key="1">
    <source>
        <dbReference type="ARBA" id="ARBA00022679"/>
    </source>
</evidence>
<dbReference type="SUPFAM" id="SSF53613">
    <property type="entry name" value="Ribokinase-like"/>
    <property type="match status" value="1"/>
</dbReference>
<accession>A0ABD0JZD6</accession>
<dbReference type="Proteomes" id="UP001519460">
    <property type="component" value="Unassembled WGS sequence"/>
</dbReference>
<organism evidence="6 7">
    <name type="scientific">Batillaria attramentaria</name>
    <dbReference type="NCBI Taxonomy" id="370345"/>
    <lineage>
        <taxon>Eukaryota</taxon>
        <taxon>Metazoa</taxon>
        <taxon>Spiralia</taxon>
        <taxon>Lophotrochozoa</taxon>
        <taxon>Mollusca</taxon>
        <taxon>Gastropoda</taxon>
        <taxon>Caenogastropoda</taxon>
        <taxon>Sorbeoconcha</taxon>
        <taxon>Cerithioidea</taxon>
        <taxon>Batillariidae</taxon>
        <taxon>Batillaria</taxon>
    </lineage>
</organism>
<dbReference type="GO" id="GO:0016301">
    <property type="term" value="F:kinase activity"/>
    <property type="evidence" value="ECO:0007669"/>
    <property type="project" value="UniProtKB-KW"/>
</dbReference>
<dbReference type="Pfam" id="PF04587">
    <property type="entry name" value="ADP_PFK_GK"/>
    <property type="match status" value="1"/>
</dbReference>
<keyword evidence="3" id="KW-0418">Kinase</keyword>
<evidence type="ECO:0000256" key="2">
    <source>
        <dbReference type="ARBA" id="ARBA00022723"/>
    </source>
</evidence>
<dbReference type="EMBL" id="JACVVK020000290">
    <property type="protein sequence ID" value="KAK7480016.1"/>
    <property type="molecule type" value="Genomic_DNA"/>
</dbReference>
<comment type="caution">
    <text evidence="6">The sequence shown here is derived from an EMBL/GenBank/DDBJ whole genome shotgun (WGS) entry which is preliminary data.</text>
</comment>
<keyword evidence="4" id="KW-0460">Magnesium</keyword>
<dbReference type="AlphaFoldDB" id="A0ABD0JZD6"/>
<dbReference type="PANTHER" id="PTHR21208">
    <property type="entry name" value="ADP-DEPENDENT GLUCOKINASE"/>
    <property type="match status" value="1"/>
</dbReference>
<evidence type="ECO:0008006" key="8">
    <source>
        <dbReference type="Google" id="ProtNLM"/>
    </source>
</evidence>
<protein>
    <recommendedName>
        <fullName evidence="8">ADP-dependent glucokinase</fullName>
    </recommendedName>
</protein>
<dbReference type="InterPro" id="IPR007666">
    <property type="entry name" value="ADP_PFK/GK"/>
</dbReference>
<evidence type="ECO:0000256" key="5">
    <source>
        <dbReference type="ARBA" id="ARBA00023152"/>
    </source>
</evidence>
<keyword evidence="1" id="KW-0808">Transferase</keyword>
<evidence type="ECO:0000256" key="3">
    <source>
        <dbReference type="ARBA" id="ARBA00022777"/>
    </source>
</evidence>
<evidence type="ECO:0000313" key="6">
    <source>
        <dbReference type="EMBL" id="KAK7480016.1"/>
    </source>
</evidence>
<sequence length="479" mass="53000">MGTVSKSILFALASILTAYLYTKWKPTFSEDAHLNSIESQIAEVWSTEIKWPAKKFSRLAVGTNANVDLIVSGVDLLTKLGLSPGKQQNHNSLRSLSDLQETFSFFFSKGRAAERIFLDASVFSEVVEAASSLEEVEQFIGGNAALMAEKASSLFPDVKIQFVGPVGPILQKLMSKNISVPDASIVGHDEFHLIMEYKVGEEWGSSQAPVATRFICSYDASNSEMTMLEIFFANLHSYRPDLVLISGLHMLDGQEEDFFESRLDALVTGLKGVDVSVPVHLEFASMANAQFVKSILEKVLPRITSLGLNEQELAFASVAAGGPHSDHLENSSGQPLIHKMSDIMLWLLRTYGFSSGNKESRLSRVHFHSLTYHIVGVHNSQWRNLRSAAMAGSRIAGMQACDIRVLDPDYVDLKIPLEFQLFSGDRQRTFDPQNPAYLWTIDEFHFVFSPVLVCKHPVKTVGLGDAISATGLMFSQFVH</sequence>
<dbReference type="Gene3D" id="3.40.1190.20">
    <property type="match status" value="1"/>
</dbReference>
<reference evidence="6 7" key="1">
    <citation type="journal article" date="2023" name="Sci. Data">
        <title>Genome assembly of the Korean intertidal mud-creeper Batillaria attramentaria.</title>
        <authorList>
            <person name="Patra A.K."/>
            <person name="Ho P.T."/>
            <person name="Jun S."/>
            <person name="Lee S.J."/>
            <person name="Kim Y."/>
            <person name="Won Y.J."/>
        </authorList>
    </citation>
    <scope>NUCLEOTIDE SEQUENCE [LARGE SCALE GENOMIC DNA]</scope>
    <source>
        <strain evidence="6">Wonlab-2016</strain>
    </source>
</reference>